<feature type="domain" description="NAD-dependent epimerase/dehydratase" evidence="2">
    <location>
        <begin position="1"/>
        <end position="220"/>
    </location>
</feature>
<dbReference type="PANTHER" id="PTHR11092:SF0">
    <property type="entry name" value="EPIMERASE FAMILY PROTEIN SDR39U1"/>
    <property type="match status" value="1"/>
</dbReference>
<sequence>MTGATGFIGRALCAELARAGHALTAVSRDPARARTTLGDGVECVAWGDDAWKRALARADRVFHLAGEPPAGRRWTPAFKRKIRASRIDTTRALVQTIRAAERRPAVLVSASGVGYYGDRGDETVTEQTPPGDDFRAEVCVAWEAEAREAEALGVRVVCARIGIVLGDGGPLRQILYPLPVPVSPWKLGLGGPLGGGRQWMPWVHLDDVTALLRWAAENPVVRGALNVVAPQPVTNAAFTRALGRVLRRPAVFPIPAFAVRLLAGEVAGALLTGQRALPALAQDLGYRFEHPEIEVALRSLL</sequence>
<evidence type="ECO:0000313" key="4">
    <source>
        <dbReference type="EMBL" id="CAA9267708.1"/>
    </source>
</evidence>
<dbReference type="InterPro" id="IPR010099">
    <property type="entry name" value="SDR39U1"/>
</dbReference>
<dbReference type="Gene3D" id="3.40.50.720">
    <property type="entry name" value="NAD(P)-binding Rossmann-like Domain"/>
    <property type="match status" value="1"/>
</dbReference>
<dbReference type="Pfam" id="PF08338">
    <property type="entry name" value="DUF1731"/>
    <property type="match status" value="1"/>
</dbReference>
<dbReference type="NCBIfam" id="TIGR01777">
    <property type="entry name" value="yfcH"/>
    <property type="match status" value="1"/>
</dbReference>
<dbReference type="PANTHER" id="PTHR11092">
    <property type="entry name" value="SUGAR NUCLEOTIDE EPIMERASE RELATED"/>
    <property type="match status" value="1"/>
</dbReference>
<dbReference type="InterPro" id="IPR036291">
    <property type="entry name" value="NAD(P)-bd_dom_sf"/>
</dbReference>
<dbReference type="Pfam" id="PF01370">
    <property type="entry name" value="Epimerase"/>
    <property type="match status" value="1"/>
</dbReference>
<dbReference type="InterPro" id="IPR013549">
    <property type="entry name" value="DUF1731"/>
</dbReference>
<dbReference type="InterPro" id="IPR001509">
    <property type="entry name" value="Epimerase_deHydtase"/>
</dbReference>
<accession>A0A6J4J152</accession>
<evidence type="ECO:0000256" key="1">
    <source>
        <dbReference type="ARBA" id="ARBA00009353"/>
    </source>
</evidence>
<protein>
    <submittedName>
        <fullName evidence="4">Cell division inhibitor Slr1223 (YfcH in EC), contains epimerase/dehydratase and DUF1731 domains</fullName>
    </submittedName>
</protein>
<dbReference type="SUPFAM" id="SSF51735">
    <property type="entry name" value="NAD(P)-binding Rossmann-fold domains"/>
    <property type="match status" value="1"/>
</dbReference>
<dbReference type="AlphaFoldDB" id="A0A6J4J152"/>
<comment type="similarity">
    <text evidence="1">Belongs to the NAD(P)-dependent epimerase/dehydratase family. SDR39U1 subfamily.</text>
</comment>
<dbReference type="EMBL" id="CADCTO010000363">
    <property type="protein sequence ID" value="CAA9267708.1"/>
    <property type="molecule type" value="Genomic_DNA"/>
</dbReference>
<evidence type="ECO:0000259" key="2">
    <source>
        <dbReference type="Pfam" id="PF01370"/>
    </source>
</evidence>
<organism evidence="4">
    <name type="scientific">uncultured Armatimonadetes bacterium</name>
    <dbReference type="NCBI Taxonomy" id="157466"/>
    <lineage>
        <taxon>Bacteria</taxon>
        <taxon>Bacillati</taxon>
        <taxon>Armatimonadota</taxon>
        <taxon>environmental samples</taxon>
    </lineage>
</organism>
<evidence type="ECO:0000259" key="3">
    <source>
        <dbReference type="Pfam" id="PF08338"/>
    </source>
</evidence>
<reference evidence="4" key="1">
    <citation type="submission" date="2020-02" db="EMBL/GenBank/DDBJ databases">
        <authorList>
            <person name="Meier V. D."/>
        </authorList>
    </citation>
    <scope>NUCLEOTIDE SEQUENCE</scope>
    <source>
        <strain evidence="4">AVDCRST_MAG63</strain>
    </source>
</reference>
<name>A0A6J4J152_9BACT</name>
<proteinExistence type="inferred from homology"/>
<feature type="domain" description="DUF1731" evidence="3">
    <location>
        <begin position="254"/>
        <end position="300"/>
    </location>
</feature>
<gene>
    <name evidence="4" type="ORF">AVDCRST_MAG63-2768</name>
</gene>